<dbReference type="SUPFAM" id="SSF56601">
    <property type="entry name" value="beta-lactamase/transpeptidase-like"/>
    <property type="match status" value="1"/>
</dbReference>
<evidence type="ECO:0000256" key="3">
    <source>
        <dbReference type="ARBA" id="ARBA00022801"/>
    </source>
</evidence>
<evidence type="ECO:0000313" key="13">
    <source>
        <dbReference type="Proteomes" id="UP000272003"/>
    </source>
</evidence>
<dbReference type="OrthoDB" id="9791132at2"/>
<organism evidence="12 13">
    <name type="scientific">Apilactobacillus bombintestini</name>
    <dbReference type="NCBI Taxonomy" id="2419772"/>
    <lineage>
        <taxon>Bacteria</taxon>
        <taxon>Bacillati</taxon>
        <taxon>Bacillota</taxon>
        <taxon>Bacilli</taxon>
        <taxon>Lactobacillales</taxon>
        <taxon>Lactobacillaceae</taxon>
        <taxon>Apilactobacillus</taxon>
    </lineage>
</organism>
<keyword evidence="4" id="KW-0133">Cell shape</keyword>
<dbReference type="GO" id="GO:0006508">
    <property type="term" value="P:proteolysis"/>
    <property type="evidence" value="ECO:0007669"/>
    <property type="project" value="InterPro"/>
</dbReference>
<dbReference type="InterPro" id="IPR012338">
    <property type="entry name" value="Beta-lactam/transpept-like"/>
</dbReference>
<evidence type="ECO:0000256" key="10">
    <source>
        <dbReference type="SAM" id="SignalP"/>
    </source>
</evidence>
<feature type="domain" description="Peptidase S11 D-alanyl-D-alanine carboxypeptidase A N-terminal" evidence="11">
    <location>
        <begin position="57"/>
        <end position="307"/>
    </location>
</feature>
<dbReference type="Proteomes" id="UP000272003">
    <property type="component" value="Chromosome"/>
</dbReference>
<dbReference type="GO" id="GO:0009002">
    <property type="term" value="F:serine-type D-Ala-D-Ala carboxypeptidase activity"/>
    <property type="evidence" value="ECO:0007669"/>
    <property type="project" value="InterPro"/>
</dbReference>
<dbReference type="GO" id="GO:0009252">
    <property type="term" value="P:peptidoglycan biosynthetic process"/>
    <property type="evidence" value="ECO:0007669"/>
    <property type="project" value="UniProtKB-KW"/>
</dbReference>
<evidence type="ECO:0000256" key="8">
    <source>
        <dbReference type="PIRSR" id="PIRSR618044-2"/>
    </source>
</evidence>
<keyword evidence="13" id="KW-1185">Reference proteome</keyword>
<feature type="active site" evidence="7">
    <location>
        <position position="154"/>
    </location>
</feature>
<keyword evidence="6" id="KW-0961">Cell wall biogenesis/degradation</keyword>
<accession>A0A387AWF0</accession>
<dbReference type="InterPro" id="IPR001967">
    <property type="entry name" value="Peptidase_S11_N"/>
</dbReference>
<keyword evidence="12" id="KW-0645">Protease</keyword>
<evidence type="ECO:0000256" key="2">
    <source>
        <dbReference type="ARBA" id="ARBA00022729"/>
    </source>
</evidence>
<evidence type="ECO:0000256" key="4">
    <source>
        <dbReference type="ARBA" id="ARBA00022960"/>
    </source>
</evidence>
<keyword evidence="5" id="KW-0573">Peptidoglycan synthesis</keyword>
<dbReference type="AlphaFoldDB" id="A0A387AWF0"/>
<dbReference type="GO" id="GO:0008360">
    <property type="term" value="P:regulation of cell shape"/>
    <property type="evidence" value="ECO:0007669"/>
    <property type="project" value="UniProtKB-KW"/>
</dbReference>
<evidence type="ECO:0000256" key="7">
    <source>
        <dbReference type="PIRSR" id="PIRSR618044-1"/>
    </source>
</evidence>
<feature type="active site" description="Proton acceptor" evidence="7">
    <location>
        <position position="94"/>
    </location>
</feature>
<gene>
    <name evidence="12" type="ORF">D7I45_05660</name>
</gene>
<dbReference type="PANTHER" id="PTHR21581">
    <property type="entry name" value="D-ALANYL-D-ALANINE CARBOXYPEPTIDASE"/>
    <property type="match status" value="1"/>
</dbReference>
<keyword evidence="12" id="KW-0121">Carboxypeptidase</keyword>
<dbReference type="KEGG" id="abom:D7I45_05660"/>
<feature type="signal peptide" evidence="10">
    <location>
        <begin position="1"/>
        <end position="32"/>
    </location>
</feature>
<feature type="binding site" evidence="8">
    <location>
        <position position="277"/>
    </location>
    <ligand>
        <name>substrate</name>
    </ligand>
</feature>
<evidence type="ECO:0000256" key="5">
    <source>
        <dbReference type="ARBA" id="ARBA00022984"/>
    </source>
</evidence>
<dbReference type="Gene3D" id="3.40.710.10">
    <property type="entry name" value="DD-peptidase/beta-lactamase superfamily"/>
    <property type="match status" value="1"/>
</dbReference>
<protein>
    <submittedName>
        <fullName evidence="12">D-alanyl-D-alanine carboxypeptidase</fullName>
    </submittedName>
</protein>
<evidence type="ECO:0000256" key="1">
    <source>
        <dbReference type="ARBA" id="ARBA00007164"/>
    </source>
</evidence>
<name>A0A387AWF0_9LACO</name>
<evidence type="ECO:0000256" key="6">
    <source>
        <dbReference type="ARBA" id="ARBA00023316"/>
    </source>
</evidence>
<feature type="chain" id="PRO_5017186204" evidence="10">
    <location>
        <begin position="33"/>
        <end position="452"/>
    </location>
</feature>
<dbReference type="EMBL" id="CP032626">
    <property type="protein sequence ID" value="AYF92976.1"/>
    <property type="molecule type" value="Genomic_DNA"/>
</dbReference>
<evidence type="ECO:0000256" key="9">
    <source>
        <dbReference type="RuleBase" id="RU004016"/>
    </source>
</evidence>
<keyword evidence="3" id="KW-0378">Hydrolase</keyword>
<dbReference type="InterPro" id="IPR018044">
    <property type="entry name" value="Peptidase_S11"/>
</dbReference>
<dbReference type="PRINTS" id="PR00725">
    <property type="entry name" value="DADACBPTASE1"/>
</dbReference>
<dbReference type="RefSeq" id="WP_120784740.1">
    <property type="nucleotide sequence ID" value="NZ_CP032626.1"/>
</dbReference>
<dbReference type="Pfam" id="PF00768">
    <property type="entry name" value="Peptidase_S11"/>
    <property type="match status" value="1"/>
</dbReference>
<proteinExistence type="inferred from homology"/>
<feature type="active site" description="Acyl-ester intermediate" evidence="7">
    <location>
        <position position="91"/>
    </location>
</feature>
<sequence>MPNKLSLKLSLVIVSLVMLLGIATSTVPNVQASQDKTEEIARSKKLDKDTQKLLKSNKPLQLDAKSALAIDYKTGQLLYAKNINKALPVASMSKLLTLYVTLHMIHNGQAHWNDKVKINRDLHKLSVDKDYANVKLKLGHYYTIRQLYQAAVYSENAATMALGYGLAHGSTQKFALMMRHQARDLGIKDATIYTACGLTNGEVGALGFKDAPYDAENKLSARDMALLAMKILQLYPDILKSTSANTTKFEKTTMLNWNWMIKGRSQALPDIMVDGLKTGTSDTAKACFTGTAVKNGRRIITVVMGVPNKGQYDPNRFIQTRKLMKYVFAKYHYFALPKGAYLNGITNGFNNGMINVADGKRKHVDLSIAKNTNVWLTKKQMFNIVDVKPTKNYQGNHGVEAPFTDEDVIATGKVMGISYLPGVNNTVSLKSNQNVKSINFFARIWHKILNLF</sequence>
<reference evidence="12 13" key="1">
    <citation type="submission" date="2018-09" db="EMBL/GenBank/DDBJ databases">
        <title>Genome sequencing of strain BHWM-4.</title>
        <authorList>
            <person name="Heo J."/>
            <person name="Kim S.-J."/>
            <person name="Kwon S.-W."/>
        </authorList>
    </citation>
    <scope>NUCLEOTIDE SEQUENCE [LARGE SCALE GENOMIC DNA]</scope>
    <source>
        <strain evidence="12 13">BHWM-4</strain>
    </source>
</reference>
<comment type="similarity">
    <text evidence="1 9">Belongs to the peptidase S11 family.</text>
</comment>
<evidence type="ECO:0000313" key="12">
    <source>
        <dbReference type="EMBL" id="AYF92976.1"/>
    </source>
</evidence>
<keyword evidence="2 10" id="KW-0732">Signal</keyword>
<evidence type="ECO:0000259" key="11">
    <source>
        <dbReference type="Pfam" id="PF00768"/>
    </source>
</evidence>
<dbReference type="PANTHER" id="PTHR21581:SF11">
    <property type="entry name" value="D-ALANYL-D-ALANINE CARBOXYPEPTIDASE DACA"/>
    <property type="match status" value="1"/>
</dbReference>
<dbReference type="GO" id="GO:0071555">
    <property type="term" value="P:cell wall organization"/>
    <property type="evidence" value="ECO:0007669"/>
    <property type="project" value="UniProtKB-KW"/>
</dbReference>